<dbReference type="InterPro" id="IPR011335">
    <property type="entry name" value="Restrct_endonuc-II-like"/>
</dbReference>
<dbReference type="InterPro" id="IPR011856">
    <property type="entry name" value="tRNA_endonuc-like_dom_sf"/>
</dbReference>
<evidence type="ECO:0000256" key="1">
    <source>
        <dbReference type="SAM" id="Phobius"/>
    </source>
</evidence>
<sequence length="198" mass="22374">MGAAAWFYLQDFSAVHPAAVRVQKLADIQPAMSRWAPWAAAYVGQYVVPGFFGMTGLASLWRRWRNRRLMRRALGNPRNLASGMDWREFEHLVAEIFRRKGYSVSMTENSADGGVDVVLYRRGTRSFVQCKQWRSAKVGVGVVRELYGVMAAEGVEEGYVVTCGTFTEAAKDFAHGLDIHLIDYYDLCEWMGVSPYGR</sequence>
<dbReference type="InterPro" id="IPR052906">
    <property type="entry name" value="Type_IV_Methyl-Rstrct_Enzyme"/>
</dbReference>
<evidence type="ECO:0000313" key="4">
    <source>
        <dbReference type="Proteomes" id="UP001595457"/>
    </source>
</evidence>
<evidence type="ECO:0000313" key="3">
    <source>
        <dbReference type="EMBL" id="MFC2974443.1"/>
    </source>
</evidence>
<evidence type="ECO:0000259" key="2">
    <source>
        <dbReference type="Pfam" id="PF04471"/>
    </source>
</evidence>
<keyword evidence="1" id="KW-0812">Transmembrane</keyword>
<gene>
    <name evidence="3" type="ORF">ACFOJE_19805</name>
</gene>
<keyword evidence="3" id="KW-0378">Hydrolase</keyword>
<organism evidence="3 4">
    <name type="scientific">Azotobacter bryophylli</name>
    <dbReference type="NCBI Taxonomy" id="1986537"/>
    <lineage>
        <taxon>Bacteria</taxon>
        <taxon>Pseudomonadati</taxon>
        <taxon>Pseudomonadota</taxon>
        <taxon>Gammaproteobacteria</taxon>
        <taxon>Pseudomonadales</taxon>
        <taxon>Pseudomonadaceae</taxon>
        <taxon>Azotobacter</taxon>
    </lineage>
</organism>
<comment type="caution">
    <text evidence="3">The sequence shown here is derived from an EMBL/GenBank/DDBJ whole genome shotgun (WGS) entry which is preliminary data.</text>
</comment>
<dbReference type="PANTHER" id="PTHR30015:SF7">
    <property type="entry name" value="TYPE IV METHYL-DIRECTED RESTRICTION ENZYME ECOKMRR"/>
    <property type="match status" value="1"/>
</dbReference>
<reference evidence="4" key="1">
    <citation type="journal article" date="2019" name="Int. J. Syst. Evol. Microbiol.">
        <title>The Global Catalogue of Microorganisms (GCM) 10K type strain sequencing project: providing services to taxonomists for standard genome sequencing and annotation.</title>
        <authorList>
            <consortium name="The Broad Institute Genomics Platform"/>
            <consortium name="The Broad Institute Genome Sequencing Center for Infectious Disease"/>
            <person name="Wu L."/>
            <person name="Ma J."/>
        </authorList>
    </citation>
    <scope>NUCLEOTIDE SEQUENCE [LARGE SCALE GENOMIC DNA]</scope>
    <source>
        <strain evidence="4">KCTC 62195</strain>
    </source>
</reference>
<dbReference type="InterPro" id="IPR007560">
    <property type="entry name" value="Restrct_endonuc_IV_Mrr"/>
</dbReference>
<dbReference type="RefSeq" id="WP_377816651.1">
    <property type="nucleotide sequence ID" value="NZ_JBHRSJ010000035.1"/>
</dbReference>
<feature type="domain" description="Restriction endonuclease type IV Mrr" evidence="2">
    <location>
        <begin position="83"/>
        <end position="191"/>
    </location>
</feature>
<dbReference type="SUPFAM" id="SSF52980">
    <property type="entry name" value="Restriction endonuclease-like"/>
    <property type="match status" value="1"/>
</dbReference>
<feature type="transmembrane region" description="Helical" evidence="1">
    <location>
        <begin position="39"/>
        <end position="61"/>
    </location>
</feature>
<dbReference type="EMBL" id="JBHRSJ010000035">
    <property type="protein sequence ID" value="MFC2974443.1"/>
    <property type="molecule type" value="Genomic_DNA"/>
</dbReference>
<dbReference type="Proteomes" id="UP001595457">
    <property type="component" value="Unassembled WGS sequence"/>
</dbReference>
<dbReference type="GO" id="GO:0004519">
    <property type="term" value="F:endonuclease activity"/>
    <property type="evidence" value="ECO:0007669"/>
    <property type="project" value="UniProtKB-KW"/>
</dbReference>
<keyword evidence="1" id="KW-0472">Membrane</keyword>
<keyword evidence="3" id="KW-0255">Endonuclease</keyword>
<keyword evidence="1" id="KW-1133">Transmembrane helix</keyword>
<dbReference type="Pfam" id="PF04471">
    <property type="entry name" value="Mrr_cat"/>
    <property type="match status" value="1"/>
</dbReference>
<keyword evidence="3" id="KW-0540">Nuclease</keyword>
<protein>
    <submittedName>
        <fullName evidence="3">Restriction endonuclease</fullName>
    </submittedName>
</protein>
<proteinExistence type="predicted"/>
<dbReference type="PANTHER" id="PTHR30015">
    <property type="entry name" value="MRR RESTRICTION SYSTEM PROTEIN"/>
    <property type="match status" value="1"/>
</dbReference>
<keyword evidence="4" id="KW-1185">Reference proteome</keyword>
<accession>A0ABV7AZ60</accession>
<dbReference type="Gene3D" id="3.40.1350.10">
    <property type="match status" value="1"/>
</dbReference>
<name>A0ABV7AZ60_9GAMM</name>